<dbReference type="Proteomes" id="UP000323521">
    <property type="component" value="Chromosome"/>
</dbReference>
<dbReference type="RefSeq" id="WP_148136799.1">
    <property type="nucleotide sequence ID" value="NZ_CP017634.1"/>
</dbReference>
<evidence type="ECO:0000256" key="2">
    <source>
        <dbReference type="ARBA" id="ARBA00023125"/>
    </source>
</evidence>
<dbReference type="InterPro" id="IPR018060">
    <property type="entry name" value="HTH_AraC"/>
</dbReference>
<evidence type="ECO:0000259" key="4">
    <source>
        <dbReference type="PROSITE" id="PS01124"/>
    </source>
</evidence>
<keyword evidence="2" id="KW-0238">DNA-binding</keyword>
<gene>
    <name evidence="5" type="ORF">DCMF_24200</name>
</gene>
<dbReference type="SUPFAM" id="SSF46689">
    <property type="entry name" value="Homeodomain-like"/>
    <property type="match status" value="2"/>
</dbReference>
<reference evidence="5 6" key="1">
    <citation type="submission" date="2016-10" db="EMBL/GenBank/DDBJ databases">
        <title>Complete Genome Sequence of Peptococcaceae strain DCMF.</title>
        <authorList>
            <person name="Edwards R.J."/>
            <person name="Holland S.I."/>
            <person name="Deshpande N.P."/>
            <person name="Wong Y.K."/>
            <person name="Ertan H."/>
            <person name="Manefield M."/>
            <person name="Russell T.L."/>
            <person name="Lee M.J."/>
        </authorList>
    </citation>
    <scope>NUCLEOTIDE SEQUENCE [LARGE SCALE GENOMIC DNA]</scope>
    <source>
        <strain evidence="5 6">DCMF</strain>
    </source>
</reference>
<dbReference type="InterPro" id="IPR011051">
    <property type="entry name" value="RmlC_Cupin_sf"/>
</dbReference>
<accession>A0A3G1KYB5</accession>
<dbReference type="KEGG" id="fwa:DCMF_24200"/>
<dbReference type="InterPro" id="IPR018062">
    <property type="entry name" value="HTH_AraC-typ_CS"/>
</dbReference>
<dbReference type="EMBL" id="CP017634">
    <property type="protein sequence ID" value="ATW27442.1"/>
    <property type="molecule type" value="Genomic_DNA"/>
</dbReference>
<sequence length="241" mass="28728">MSERKIVCEYRTYTETKNTHQHAFIQLILPLQGVLNIETEHKDLKLNDSQLFLLPVGCDHTFWANRCNRFLVLDIPQIMLPGSELAKFSGGKNYEMDEKWKAIRLLLMNELDQENDPDSDVTMLLRYFQKFLTPEDLPDSVIYMQRHYNQDIKLEKLAQIEHYHVNYYCEWFKRIMCCTPLEYLKKVRIEQAKELLLGTNLNIMQIAWEVGYAHHSSLTRAFKEMENITPEEFRQKNMKIC</sequence>
<evidence type="ECO:0000256" key="3">
    <source>
        <dbReference type="ARBA" id="ARBA00023163"/>
    </source>
</evidence>
<organism evidence="5 6">
    <name type="scientific">Formimonas warabiya</name>
    <dbReference type="NCBI Taxonomy" id="1761012"/>
    <lineage>
        <taxon>Bacteria</taxon>
        <taxon>Bacillati</taxon>
        <taxon>Bacillota</taxon>
        <taxon>Clostridia</taxon>
        <taxon>Eubacteriales</taxon>
        <taxon>Peptococcaceae</taxon>
        <taxon>Candidatus Formimonas</taxon>
    </lineage>
</organism>
<dbReference type="OrthoDB" id="1681793at2"/>
<dbReference type="PANTHER" id="PTHR43280:SF26">
    <property type="entry name" value="ARAC-FAMILY TRANSCRIPTIONAL REGULATOR"/>
    <property type="match status" value="1"/>
</dbReference>
<keyword evidence="1" id="KW-0805">Transcription regulation</keyword>
<name>A0A3G1KYB5_FORW1</name>
<dbReference type="GO" id="GO:0003700">
    <property type="term" value="F:DNA-binding transcription factor activity"/>
    <property type="evidence" value="ECO:0007669"/>
    <property type="project" value="InterPro"/>
</dbReference>
<dbReference type="Gene3D" id="1.10.10.60">
    <property type="entry name" value="Homeodomain-like"/>
    <property type="match status" value="2"/>
</dbReference>
<keyword evidence="3" id="KW-0804">Transcription</keyword>
<dbReference type="AlphaFoldDB" id="A0A3G1KYB5"/>
<feature type="domain" description="HTH araC/xylS-type" evidence="4">
    <location>
        <begin position="138"/>
        <end position="236"/>
    </location>
</feature>
<dbReference type="GO" id="GO:0043565">
    <property type="term" value="F:sequence-specific DNA binding"/>
    <property type="evidence" value="ECO:0007669"/>
    <property type="project" value="InterPro"/>
</dbReference>
<dbReference type="PROSITE" id="PS01124">
    <property type="entry name" value="HTH_ARAC_FAMILY_2"/>
    <property type="match status" value="1"/>
</dbReference>
<keyword evidence="6" id="KW-1185">Reference proteome</keyword>
<evidence type="ECO:0000313" key="5">
    <source>
        <dbReference type="EMBL" id="ATW27442.1"/>
    </source>
</evidence>
<dbReference type="PROSITE" id="PS00041">
    <property type="entry name" value="HTH_ARAC_FAMILY_1"/>
    <property type="match status" value="1"/>
</dbReference>
<protein>
    <submittedName>
        <fullName evidence="5">AraC family transcriptional regulator</fullName>
    </submittedName>
</protein>
<dbReference type="SUPFAM" id="SSF51182">
    <property type="entry name" value="RmlC-like cupins"/>
    <property type="match status" value="1"/>
</dbReference>
<dbReference type="PANTHER" id="PTHR43280">
    <property type="entry name" value="ARAC-FAMILY TRANSCRIPTIONAL REGULATOR"/>
    <property type="match status" value="1"/>
</dbReference>
<dbReference type="InterPro" id="IPR009057">
    <property type="entry name" value="Homeodomain-like_sf"/>
</dbReference>
<dbReference type="Pfam" id="PF12833">
    <property type="entry name" value="HTH_18"/>
    <property type="match status" value="1"/>
</dbReference>
<proteinExistence type="predicted"/>
<dbReference type="SMART" id="SM00342">
    <property type="entry name" value="HTH_ARAC"/>
    <property type="match status" value="1"/>
</dbReference>
<evidence type="ECO:0000313" key="6">
    <source>
        <dbReference type="Proteomes" id="UP000323521"/>
    </source>
</evidence>
<evidence type="ECO:0000256" key="1">
    <source>
        <dbReference type="ARBA" id="ARBA00023015"/>
    </source>
</evidence>